<feature type="domain" description="Golgin subfamily A member 7/ERF4" evidence="8">
    <location>
        <begin position="312"/>
        <end position="428"/>
    </location>
</feature>
<comment type="subunit">
    <text evidence="3">Interacts with ERF2.</text>
</comment>
<evidence type="ECO:0000256" key="7">
    <source>
        <dbReference type="SAM" id="MobiDB-lite"/>
    </source>
</evidence>
<dbReference type="PANTHER" id="PTHR13254:SF0">
    <property type="entry name" value="GOLGIN SUBFAMILY A MEMBER 7_ERF4 DOMAIN-CONTAINING PROTEIN"/>
    <property type="match status" value="1"/>
</dbReference>
<evidence type="ECO:0000256" key="2">
    <source>
        <dbReference type="ARBA" id="ARBA00007732"/>
    </source>
</evidence>
<evidence type="ECO:0000313" key="9">
    <source>
        <dbReference type="EMBL" id="KAJ4402778.1"/>
    </source>
</evidence>
<comment type="caution">
    <text evidence="9">The sequence shown here is derived from an EMBL/GenBank/DDBJ whole genome shotgun (WGS) entry which is preliminary data.</text>
</comment>
<dbReference type="AlphaFoldDB" id="A0A9W8ZCB3"/>
<dbReference type="InterPro" id="IPR019383">
    <property type="entry name" value="Golgin_A_7/ERF4"/>
</dbReference>
<comment type="similarity">
    <text evidence="2">Belongs to the ERF4 family.</text>
</comment>
<feature type="compositionally biased region" description="Basic and acidic residues" evidence="7">
    <location>
        <begin position="198"/>
        <end position="212"/>
    </location>
</feature>
<dbReference type="GO" id="GO:0005789">
    <property type="term" value="C:endoplasmic reticulum membrane"/>
    <property type="evidence" value="ECO:0007669"/>
    <property type="project" value="UniProtKB-SubCell"/>
</dbReference>
<evidence type="ECO:0000256" key="5">
    <source>
        <dbReference type="ARBA" id="ARBA00022824"/>
    </source>
</evidence>
<dbReference type="Pfam" id="PF10256">
    <property type="entry name" value="Erf4"/>
    <property type="match status" value="1"/>
</dbReference>
<dbReference type="InterPro" id="IPR051371">
    <property type="entry name" value="Ras_palmitoyltransferase"/>
</dbReference>
<dbReference type="EMBL" id="JAPEVA010000058">
    <property type="protein sequence ID" value="KAJ4402778.1"/>
    <property type="molecule type" value="Genomic_DNA"/>
</dbReference>
<keyword evidence="6" id="KW-0472">Membrane</keyword>
<reference evidence="9" key="1">
    <citation type="submission" date="2022-10" db="EMBL/GenBank/DDBJ databases">
        <title>Tapping the CABI collections for fungal endophytes: first genome assemblies for Collariella, Neodidymelliopsis, Ascochyta clinopodiicola, Didymella pomorum, Didymosphaeria variabile, Neocosmospora piperis and Neocucurbitaria cava.</title>
        <authorList>
            <person name="Hill R."/>
        </authorList>
    </citation>
    <scope>NUCLEOTIDE SEQUENCE</scope>
    <source>
        <strain evidence="9">IMI 355091</strain>
    </source>
</reference>
<feature type="compositionally biased region" description="Polar residues" evidence="7">
    <location>
        <begin position="468"/>
        <end position="487"/>
    </location>
</feature>
<keyword evidence="5" id="KW-0256">Endoplasmic reticulum</keyword>
<accession>A0A9W8ZCB3</accession>
<feature type="region of interest" description="Disordered" evidence="7">
    <location>
        <begin position="462"/>
        <end position="487"/>
    </location>
</feature>
<dbReference type="GO" id="GO:0031211">
    <property type="term" value="C:endoplasmic reticulum palmitoyltransferase complex"/>
    <property type="evidence" value="ECO:0007669"/>
    <property type="project" value="TreeGrafter"/>
</dbReference>
<evidence type="ECO:0000313" key="10">
    <source>
        <dbReference type="Proteomes" id="UP001140510"/>
    </source>
</evidence>
<evidence type="ECO:0000259" key="8">
    <source>
        <dbReference type="Pfam" id="PF10256"/>
    </source>
</evidence>
<keyword evidence="10" id="KW-1185">Reference proteome</keyword>
<feature type="compositionally biased region" description="Low complexity" evidence="7">
    <location>
        <begin position="52"/>
        <end position="67"/>
    </location>
</feature>
<proteinExistence type="inferred from homology"/>
<feature type="region of interest" description="Disordered" evidence="7">
    <location>
        <begin position="96"/>
        <end position="292"/>
    </location>
</feature>
<sequence length="487" mass="53859">MAQLPQLTWCSSPPANPVCRLRPSLPPVRTIAAHAARTGRFAPTTVTITSHTPQPATAPPNATATEAPTERDAPPQRWSLTNRIFSLSLRGLYPAAASAGPPRQPASRLWNPQNSSPRPPPTASSRSQQQHPPPSAPREPNVPVERPRSERDEYPLLTLPQRRQSRQSPATSSLFVERSTAPDDINRSGRTSIGLPRDQARGRTSLQHDYESRSPTPGPSMAVVHNPPPPSAPQHHDTLDVEAGKRAPPQSSGGRVSLPGSGRTSLSRSRSNRTNGDGDDASEFPWGPSHPCFPHPNPHVPLNSELYETTKIIRIKRDWMVKGDLAPTFANLYPEILDPLITEDDFRDVVKKINDSLVAAFDPFTFRAWLDAVMGVATFWLWDDVGMSGVKKQLNELESWIDRWNKKVGEKEAVKIIPLRRTGYLTLDIQIPDPHLGPDNGTMSRPDTREDEFGHNIRQKNEDYGNYTIPTPTLQVNSMPPAIESQS</sequence>
<dbReference type="Proteomes" id="UP001140510">
    <property type="component" value="Unassembled WGS sequence"/>
</dbReference>
<evidence type="ECO:0000256" key="3">
    <source>
        <dbReference type="ARBA" id="ARBA00011396"/>
    </source>
</evidence>
<evidence type="ECO:0000256" key="4">
    <source>
        <dbReference type="ARBA" id="ARBA00018463"/>
    </source>
</evidence>
<dbReference type="OrthoDB" id="5377273at2759"/>
<organism evidence="9 10">
    <name type="scientific">Didymella pomorum</name>
    <dbReference type="NCBI Taxonomy" id="749634"/>
    <lineage>
        <taxon>Eukaryota</taxon>
        <taxon>Fungi</taxon>
        <taxon>Dikarya</taxon>
        <taxon>Ascomycota</taxon>
        <taxon>Pezizomycotina</taxon>
        <taxon>Dothideomycetes</taxon>
        <taxon>Pleosporomycetidae</taxon>
        <taxon>Pleosporales</taxon>
        <taxon>Pleosporineae</taxon>
        <taxon>Didymellaceae</taxon>
        <taxon>Didymella</taxon>
    </lineage>
</organism>
<feature type="compositionally biased region" description="Basic and acidic residues" evidence="7">
    <location>
        <begin position="145"/>
        <end position="154"/>
    </location>
</feature>
<feature type="region of interest" description="Disordered" evidence="7">
    <location>
        <begin position="49"/>
        <end position="78"/>
    </location>
</feature>
<feature type="compositionally biased region" description="Low complexity" evidence="7">
    <location>
        <begin position="257"/>
        <end position="275"/>
    </location>
</feature>
<name>A0A9W8ZCB3_9PLEO</name>
<dbReference type="PANTHER" id="PTHR13254">
    <property type="entry name" value="GOLGI AUTOANTIGEN, GOLGIN SUBFAMILY A, 7"/>
    <property type="match status" value="1"/>
</dbReference>
<comment type="subcellular location">
    <subcellularLocation>
        <location evidence="1">Endoplasmic reticulum membrane</location>
        <topology evidence="1">Peripheral membrane protein</topology>
    </subcellularLocation>
</comment>
<dbReference type="GO" id="GO:0006612">
    <property type="term" value="P:protein targeting to membrane"/>
    <property type="evidence" value="ECO:0007669"/>
    <property type="project" value="TreeGrafter"/>
</dbReference>
<evidence type="ECO:0000256" key="6">
    <source>
        <dbReference type="ARBA" id="ARBA00023136"/>
    </source>
</evidence>
<gene>
    <name evidence="9" type="ORF">N0V91_006999</name>
</gene>
<evidence type="ECO:0000256" key="1">
    <source>
        <dbReference type="ARBA" id="ARBA00004406"/>
    </source>
</evidence>
<feature type="compositionally biased region" description="Basic and acidic residues" evidence="7">
    <location>
        <begin position="234"/>
        <end position="245"/>
    </location>
</feature>
<protein>
    <recommendedName>
        <fullName evidence="4">Ras modification protein ERF4</fullName>
    </recommendedName>
</protein>